<keyword evidence="1" id="KW-1133">Transmembrane helix</keyword>
<gene>
    <name evidence="2" type="ORF">SAMN04489719_1771</name>
</gene>
<evidence type="ECO:0008006" key="4">
    <source>
        <dbReference type="Google" id="ProtNLM"/>
    </source>
</evidence>
<dbReference type="Proteomes" id="UP000199649">
    <property type="component" value="Chromosome I"/>
</dbReference>
<accession>A0A1H1Q9G0</accession>
<keyword evidence="1" id="KW-0472">Membrane</keyword>
<feature type="transmembrane region" description="Helical" evidence="1">
    <location>
        <begin position="17"/>
        <end position="38"/>
    </location>
</feature>
<evidence type="ECO:0000256" key="1">
    <source>
        <dbReference type="SAM" id="Phobius"/>
    </source>
</evidence>
<dbReference type="OrthoDB" id="5123569at2"/>
<protein>
    <recommendedName>
        <fullName evidence="4">DUF2993 domain-containing protein</fullName>
    </recommendedName>
</protein>
<dbReference type="Pfam" id="PF11209">
    <property type="entry name" value="LmeA"/>
    <property type="match status" value="1"/>
</dbReference>
<evidence type="ECO:0000313" key="2">
    <source>
        <dbReference type="EMBL" id="SDS19907.1"/>
    </source>
</evidence>
<evidence type="ECO:0000313" key="3">
    <source>
        <dbReference type="Proteomes" id="UP000199649"/>
    </source>
</evidence>
<organism evidence="2 3">
    <name type="scientific">Agrococcus carbonis</name>
    <dbReference type="NCBI Taxonomy" id="684552"/>
    <lineage>
        <taxon>Bacteria</taxon>
        <taxon>Bacillati</taxon>
        <taxon>Actinomycetota</taxon>
        <taxon>Actinomycetes</taxon>
        <taxon>Micrococcales</taxon>
        <taxon>Microbacteriaceae</taxon>
        <taxon>Agrococcus</taxon>
    </lineage>
</organism>
<name>A0A1H1Q9G0_9MICO</name>
<dbReference type="AlphaFoldDB" id="A0A1H1Q9G0"/>
<dbReference type="EMBL" id="LT629734">
    <property type="protein sequence ID" value="SDS19907.1"/>
    <property type="molecule type" value="Genomic_DNA"/>
</dbReference>
<dbReference type="InterPro" id="IPR021373">
    <property type="entry name" value="DUF2993"/>
</dbReference>
<sequence>MTAVPVPARRRRRGRGAIVVVFVLVAVAALVVVAELVARQVVPGTIRSGVAEQLDLPADHPIDVAVDGILLPQLVAGALDHVTVASQDVVVGPVGGDMHVEAQGVPIRGDAPADGATGEVRMTTEQLRTLLATIEGFPAESVELDAPNVAASGEVELLGAAIPVGVALEPSAADGDIVLTPVEGTIGEASVTADELRGRLGGLLDPLLQDRSVCIAEHLPSALTLTSVEVVDEQVVAGFDVDGRILSDPALQEPGAC</sequence>
<keyword evidence="1" id="KW-0812">Transmembrane</keyword>
<keyword evidence="3" id="KW-1185">Reference proteome</keyword>
<proteinExistence type="predicted"/>
<reference evidence="3" key="1">
    <citation type="submission" date="2016-10" db="EMBL/GenBank/DDBJ databases">
        <authorList>
            <person name="Varghese N."/>
            <person name="Submissions S."/>
        </authorList>
    </citation>
    <scope>NUCLEOTIDE SEQUENCE [LARGE SCALE GENOMIC DNA]</scope>
    <source>
        <strain evidence="3">DSM 22965</strain>
    </source>
</reference>
<dbReference type="RefSeq" id="WP_157674295.1">
    <property type="nucleotide sequence ID" value="NZ_LT629734.1"/>
</dbReference>